<evidence type="ECO:0000313" key="4">
    <source>
        <dbReference type="Proteomes" id="UP001519064"/>
    </source>
</evidence>
<evidence type="ECO:0008006" key="5">
    <source>
        <dbReference type="Google" id="ProtNLM"/>
    </source>
</evidence>
<dbReference type="PROSITE" id="PS51257">
    <property type="entry name" value="PROKAR_LIPOPROTEIN"/>
    <property type="match status" value="1"/>
</dbReference>
<evidence type="ECO:0000313" key="3">
    <source>
        <dbReference type="EMBL" id="MBO8190297.1"/>
    </source>
</evidence>
<dbReference type="Proteomes" id="UP001519064">
    <property type="component" value="Unassembled WGS sequence"/>
</dbReference>
<gene>
    <name evidence="3" type="ORF">ITI46_00975</name>
</gene>
<evidence type="ECO:0000256" key="2">
    <source>
        <dbReference type="SAM" id="SignalP"/>
    </source>
</evidence>
<feature type="compositionally biased region" description="Basic and acidic residues" evidence="1">
    <location>
        <begin position="45"/>
        <end position="74"/>
    </location>
</feature>
<feature type="compositionally biased region" description="Basic and acidic residues" evidence="1">
    <location>
        <begin position="148"/>
        <end position="160"/>
    </location>
</feature>
<sequence>MQKSPVLRRAAAAIACVAALGLVGTACSDSSGDKDARGSGTSAGKTDEDKAVAFRECLRDNGLDVGEPKGEGQGKKGSTVSIGGGNKAKVEKAMKACRDKAPNGGAQDLSQADKDKMLKFAKCMRDNGYNMPDPEFGEGGMQKSRKVPTGEERKKFDKANKACKGLGK</sequence>
<evidence type="ECO:0000256" key="1">
    <source>
        <dbReference type="SAM" id="MobiDB-lite"/>
    </source>
</evidence>
<reference evidence="3 4" key="1">
    <citation type="submission" date="2020-11" db="EMBL/GenBank/DDBJ databases">
        <title>Streptomyces spirodelae sp. nov., isolated from duckweed.</title>
        <authorList>
            <person name="Saimee Y."/>
            <person name="Duangmal K."/>
        </authorList>
    </citation>
    <scope>NUCLEOTIDE SEQUENCE [LARGE SCALE GENOMIC DNA]</scope>
    <source>
        <strain evidence="3 4">S16-07</strain>
    </source>
</reference>
<feature type="signal peptide" evidence="2">
    <location>
        <begin position="1"/>
        <end position="28"/>
    </location>
</feature>
<comment type="caution">
    <text evidence="3">The sequence shown here is derived from an EMBL/GenBank/DDBJ whole genome shotgun (WGS) entry which is preliminary data.</text>
</comment>
<feature type="chain" id="PRO_5045913575" description="Lipoprotein" evidence="2">
    <location>
        <begin position="29"/>
        <end position="168"/>
    </location>
</feature>
<dbReference type="RefSeq" id="WP_209237195.1">
    <property type="nucleotide sequence ID" value="NZ_JADKMA010000003.1"/>
</dbReference>
<accession>A0ABS3X5B7</accession>
<name>A0ABS3X5B7_9ACTN</name>
<feature type="region of interest" description="Disordered" evidence="1">
    <location>
        <begin position="129"/>
        <end position="168"/>
    </location>
</feature>
<protein>
    <recommendedName>
        <fullName evidence="5">Lipoprotein</fullName>
    </recommendedName>
</protein>
<dbReference type="EMBL" id="JADKMA010000003">
    <property type="protein sequence ID" value="MBO8190297.1"/>
    <property type="molecule type" value="Genomic_DNA"/>
</dbReference>
<organism evidence="3 4">
    <name type="scientific">Streptomyces oryzae</name>
    <dbReference type="NCBI Taxonomy" id="1434886"/>
    <lineage>
        <taxon>Bacteria</taxon>
        <taxon>Bacillati</taxon>
        <taxon>Actinomycetota</taxon>
        <taxon>Actinomycetes</taxon>
        <taxon>Kitasatosporales</taxon>
        <taxon>Streptomycetaceae</taxon>
        <taxon>Streptomyces</taxon>
    </lineage>
</organism>
<keyword evidence="4" id="KW-1185">Reference proteome</keyword>
<feature type="region of interest" description="Disordered" evidence="1">
    <location>
        <begin position="25"/>
        <end position="87"/>
    </location>
</feature>
<keyword evidence="2" id="KW-0732">Signal</keyword>
<proteinExistence type="predicted"/>